<reference evidence="10 11" key="1">
    <citation type="submission" date="2018-05" db="EMBL/GenBank/DDBJ databases">
        <title>Leucothrix arctica sp. nov., isolated from Arctic seawater.</title>
        <authorList>
            <person name="Choi A."/>
            <person name="Baek K."/>
        </authorList>
    </citation>
    <scope>NUCLEOTIDE SEQUENCE [LARGE SCALE GENOMIC DNA]</scope>
    <source>
        <strain evidence="10 11">IMCC9719</strain>
    </source>
</reference>
<comment type="subcellular location">
    <subcellularLocation>
        <location evidence="1">Cell inner membrane</location>
        <topology evidence="1">Single-pass membrane protein</topology>
    </subcellularLocation>
</comment>
<evidence type="ECO:0000256" key="4">
    <source>
        <dbReference type="ARBA" id="ARBA00022475"/>
    </source>
</evidence>
<keyword evidence="3" id="KW-0813">Transport</keyword>
<evidence type="ECO:0000313" key="10">
    <source>
        <dbReference type="EMBL" id="PWQ94614.1"/>
    </source>
</evidence>
<sequence length="160" mass="17983">MKQWFMMLSSREKTLVSIAAVVVPILLFWLVLLQPTMNKRKVLDSQITDRSEMLQQMRGLSGEIKLLKRTGGNAPKVSRGNPQQKVESALRTWRLRPNLGVMSAPNSTTVKLNLRDAEADNIMRFLYDIENKHGLAVKLLSLKPTKDIGIANASITLEAK</sequence>
<keyword evidence="8" id="KW-1133">Transmembrane helix</keyword>
<keyword evidence="7" id="KW-0653">Protein transport</keyword>
<organism evidence="10 11">
    <name type="scientific">Leucothrix arctica</name>
    <dbReference type="NCBI Taxonomy" id="1481894"/>
    <lineage>
        <taxon>Bacteria</taxon>
        <taxon>Pseudomonadati</taxon>
        <taxon>Pseudomonadota</taxon>
        <taxon>Gammaproteobacteria</taxon>
        <taxon>Thiotrichales</taxon>
        <taxon>Thiotrichaceae</taxon>
        <taxon>Leucothrix</taxon>
    </lineage>
</organism>
<dbReference type="InterPro" id="IPR023229">
    <property type="entry name" value="T2SS_M_periplasmic_sf"/>
</dbReference>
<evidence type="ECO:0000256" key="9">
    <source>
        <dbReference type="ARBA" id="ARBA00023136"/>
    </source>
</evidence>
<dbReference type="Gene3D" id="3.30.1360.100">
    <property type="entry name" value="General secretion pathway protein M, EpsM"/>
    <property type="match status" value="1"/>
</dbReference>
<evidence type="ECO:0000256" key="2">
    <source>
        <dbReference type="ARBA" id="ARBA00010637"/>
    </source>
</evidence>
<name>A0A317C7J5_9GAMM</name>
<keyword evidence="9" id="KW-0472">Membrane</keyword>
<evidence type="ECO:0008006" key="12">
    <source>
        <dbReference type="Google" id="ProtNLM"/>
    </source>
</evidence>
<dbReference type="OrthoDB" id="6624834at2"/>
<evidence type="ECO:0000256" key="3">
    <source>
        <dbReference type="ARBA" id="ARBA00022448"/>
    </source>
</evidence>
<dbReference type="Pfam" id="PF04612">
    <property type="entry name" value="T2SSM"/>
    <property type="match status" value="1"/>
</dbReference>
<gene>
    <name evidence="10" type="ORF">DKT75_15070</name>
</gene>
<evidence type="ECO:0000256" key="6">
    <source>
        <dbReference type="ARBA" id="ARBA00022692"/>
    </source>
</evidence>
<keyword evidence="5" id="KW-0997">Cell inner membrane</keyword>
<protein>
    <recommendedName>
        <fullName evidence="12">General secretion pathway protein M</fullName>
    </recommendedName>
</protein>
<comment type="caution">
    <text evidence="10">The sequence shown here is derived from an EMBL/GenBank/DDBJ whole genome shotgun (WGS) entry which is preliminary data.</text>
</comment>
<evidence type="ECO:0000313" key="11">
    <source>
        <dbReference type="Proteomes" id="UP000245506"/>
    </source>
</evidence>
<keyword evidence="6" id="KW-0812">Transmembrane</keyword>
<dbReference type="EMBL" id="QGKL01000039">
    <property type="protein sequence ID" value="PWQ94614.1"/>
    <property type="molecule type" value="Genomic_DNA"/>
</dbReference>
<evidence type="ECO:0000256" key="8">
    <source>
        <dbReference type="ARBA" id="ARBA00022989"/>
    </source>
</evidence>
<keyword evidence="11" id="KW-1185">Reference proteome</keyword>
<accession>A0A317C7J5</accession>
<evidence type="ECO:0000256" key="7">
    <source>
        <dbReference type="ARBA" id="ARBA00022927"/>
    </source>
</evidence>
<dbReference type="GO" id="GO:0015627">
    <property type="term" value="C:type II protein secretion system complex"/>
    <property type="evidence" value="ECO:0007669"/>
    <property type="project" value="InterPro"/>
</dbReference>
<dbReference type="SUPFAM" id="SSF103054">
    <property type="entry name" value="General secretion pathway protein M, EpsM"/>
    <property type="match status" value="1"/>
</dbReference>
<proteinExistence type="inferred from homology"/>
<evidence type="ECO:0000256" key="1">
    <source>
        <dbReference type="ARBA" id="ARBA00004377"/>
    </source>
</evidence>
<evidence type="ECO:0000256" key="5">
    <source>
        <dbReference type="ARBA" id="ARBA00022519"/>
    </source>
</evidence>
<keyword evidence="4" id="KW-1003">Cell membrane</keyword>
<dbReference type="InterPro" id="IPR007690">
    <property type="entry name" value="T2SS_GspM"/>
</dbReference>
<comment type="similarity">
    <text evidence="2">Belongs to the GSP M family.</text>
</comment>
<dbReference type="RefSeq" id="WP_109824263.1">
    <property type="nucleotide sequence ID" value="NZ_QGKL01000039.1"/>
</dbReference>
<dbReference type="AlphaFoldDB" id="A0A317C7J5"/>
<dbReference type="Proteomes" id="UP000245506">
    <property type="component" value="Unassembled WGS sequence"/>
</dbReference>
<dbReference type="GO" id="GO:0015628">
    <property type="term" value="P:protein secretion by the type II secretion system"/>
    <property type="evidence" value="ECO:0007669"/>
    <property type="project" value="InterPro"/>
</dbReference>
<dbReference type="GO" id="GO:0005886">
    <property type="term" value="C:plasma membrane"/>
    <property type="evidence" value="ECO:0007669"/>
    <property type="project" value="UniProtKB-SubCell"/>
</dbReference>